<dbReference type="Proteomes" id="UP000474565">
    <property type="component" value="Unassembled WGS sequence"/>
</dbReference>
<keyword evidence="5 19" id="KW-1003">Cell membrane</keyword>
<feature type="binding site" description="covalent" evidence="21">
    <location>
        <position position="235"/>
    </location>
    <ligand>
        <name>heme c</name>
        <dbReference type="ChEBI" id="CHEBI:61717"/>
        <label>2</label>
    </ligand>
</feature>
<dbReference type="PROSITE" id="PS51007">
    <property type="entry name" value="CYTC"/>
    <property type="match status" value="2"/>
</dbReference>
<comment type="subcellular location">
    <subcellularLocation>
        <location evidence="1 19">Cell inner membrane</location>
    </subcellularLocation>
</comment>
<feature type="domain" description="Cytochrome c" evidence="24">
    <location>
        <begin position="133"/>
        <end position="213"/>
    </location>
</feature>
<keyword evidence="14 23" id="KW-1133">Transmembrane helix</keyword>
<evidence type="ECO:0000256" key="2">
    <source>
        <dbReference type="ARBA" id="ARBA00004673"/>
    </source>
</evidence>
<comment type="similarity">
    <text evidence="3 19">Belongs to the CcoP / FixP family.</text>
</comment>
<evidence type="ECO:0000313" key="25">
    <source>
        <dbReference type="EMBL" id="MYM80590.1"/>
    </source>
</evidence>
<evidence type="ECO:0000256" key="5">
    <source>
        <dbReference type="ARBA" id="ARBA00022475"/>
    </source>
</evidence>
<dbReference type="PIRSF" id="PIRSF000006">
    <property type="entry name" value="Cbb3-Cox_fixP"/>
    <property type="match status" value="1"/>
</dbReference>
<dbReference type="InterPro" id="IPR009056">
    <property type="entry name" value="Cyt_c-like_dom"/>
</dbReference>
<evidence type="ECO:0000256" key="20">
    <source>
        <dbReference type="PIRSR" id="PIRSR000006-1"/>
    </source>
</evidence>
<keyword evidence="17 19" id="KW-0406">Ion transport</keyword>
<feature type="binding site" description="covalent" evidence="21">
    <location>
        <position position="232"/>
    </location>
    <ligand>
        <name>heme c</name>
        <dbReference type="ChEBI" id="CHEBI:61717"/>
        <label>2</label>
    </ligand>
</feature>
<dbReference type="Gene3D" id="6.10.280.130">
    <property type="match status" value="1"/>
</dbReference>
<keyword evidence="16 19" id="KW-0408">Iron</keyword>
<feature type="region of interest" description="Disordered" evidence="22">
    <location>
        <begin position="307"/>
        <end position="327"/>
    </location>
</feature>
<keyword evidence="13 19" id="KW-0249">Electron transport</keyword>
<dbReference type="InterPro" id="IPR036909">
    <property type="entry name" value="Cyt_c-like_dom_sf"/>
</dbReference>
<dbReference type="Pfam" id="PF13442">
    <property type="entry name" value="Cytochrome_CBB3"/>
    <property type="match status" value="2"/>
</dbReference>
<dbReference type="GO" id="GO:0046872">
    <property type="term" value="F:metal ion binding"/>
    <property type="evidence" value="ECO:0007669"/>
    <property type="project" value="UniProtKB-KW"/>
</dbReference>
<keyword evidence="4 19" id="KW-0813">Transport</keyword>
<evidence type="ECO:0000256" key="4">
    <source>
        <dbReference type="ARBA" id="ARBA00022448"/>
    </source>
</evidence>
<evidence type="ECO:0000256" key="1">
    <source>
        <dbReference type="ARBA" id="ARBA00004533"/>
    </source>
</evidence>
<accession>A0A6L8MD31</accession>
<evidence type="ECO:0000256" key="11">
    <source>
        <dbReference type="ARBA" id="ARBA00022737"/>
    </source>
</evidence>
<dbReference type="Pfam" id="PF14715">
    <property type="entry name" value="FixP_N"/>
    <property type="match status" value="1"/>
</dbReference>
<evidence type="ECO:0000256" key="21">
    <source>
        <dbReference type="PIRSR" id="PIRSR000006-2"/>
    </source>
</evidence>
<evidence type="ECO:0000256" key="15">
    <source>
        <dbReference type="ARBA" id="ARBA00023002"/>
    </source>
</evidence>
<comment type="caution">
    <text evidence="25">The sequence shown here is derived from an EMBL/GenBank/DDBJ whole genome shotgun (WGS) entry which is preliminary data.</text>
</comment>
<comment type="cofactor">
    <cofactor evidence="19 21">
        <name>heme c</name>
        <dbReference type="ChEBI" id="CHEBI:61717"/>
    </cofactor>
    <text evidence="19 21">Binds 2 heme C groups per subunit.</text>
</comment>
<dbReference type="GO" id="GO:0016491">
    <property type="term" value="F:oxidoreductase activity"/>
    <property type="evidence" value="ECO:0007669"/>
    <property type="project" value="UniProtKB-KW"/>
</dbReference>
<dbReference type="UniPathway" id="UPA00705"/>
<dbReference type="InterPro" id="IPR004678">
    <property type="entry name" value="Cyt_c_oxidase_cbb3_su3"/>
</dbReference>
<dbReference type="PANTHER" id="PTHR33751">
    <property type="entry name" value="CBB3-TYPE CYTOCHROME C OXIDASE SUBUNIT FIXP"/>
    <property type="match status" value="1"/>
</dbReference>
<feature type="binding site" description="covalent" evidence="21">
    <location>
        <position position="149"/>
    </location>
    <ligand>
        <name>heme c</name>
        <dbReference type="ChEBI" id="CHEBI:61717"/>
        <label>1</label>
    </ligand>
</feature>
<keyword evidence="11" id="KW-0677">Repeat</keyword>
<keyword evidence="7 19" id="KW-0349">Heme</keyword>
<feature type="transmembrane region" description="Helical" evidence="23">
    <location>
        <begin position="65"/>
        <end position="87"/>
    </location>
</feature>
<comment type="pathway">
    <text evidence="2 19">Energy metabolism; oxidative phosphorylation.</text>
</comment>
<keyword evidence="8 19" id="KW-0679">Respiratory chain</keyword>
<dbReference type="GO" id="GO:0006119">
    <property type="term" value="P:oxidative phosphorylation"/>
    <property type="evidence" value="ECO:0007669"/>
    <property type="project" value="UniProtKB-UniPathway"/>
</dbReference>
<keyword evidence="15 19" id="KW-0560">Oxidoreductase</keyword>
<evidence type="ECO:0000256" key="14">
    <source>
        <dbReference type="ARBA" id="ARBA00022989"/>
    </source>
</evidence>
<feature type="binding site" description="axial binding residue" evidence="20">
    <location>
        <position position="150"/>
    </location>
    <ligand>
        <name>heme c</name>
        <dbReference type="ChEBI" id="CHEBI:61717"/>
        <label>1</label>
    </ligand>
    <ligandPart>
        <name>Fe</name>
        <dbReference type="ChEBI" id="CHEBI:18248"/>
    </ligandPart>
</feature>
<feature type="domain" description="Cytochrome c" evidence="24">
    <location>
        <begin position="220"/>
        <end position="300"/>
    </location>
</feature>
<dbReference type="InterPro" id="IPR050597">
    <property type="entry name" value="Cytochrome_c_Oxidase_Subunit"/>
</dbReference>
<name>A0A6L8MD31_9BURK</name>
<evidence type="ECO:0000256" key="9">
    <source>
        <dbReference type="ARBA" id="ARBA00022692"/>
    </source>
</evidence>
<comment type="subunit">
    <text evidence="19">Component of the cbb3-type cytochrome c oxidase.</text>
</comment>
<evidence type="ECO:0000256" key="3">
    <source>
        <dbReference type="ARBA" id="ARBA00006113"/>
    </source>
</evidence>
<feature type="compositionally biased region" description="Low complexity" evidence="22">
    <location>
        <begin position="307"/>
        <end position="318"/>
    </location>
</feature>
<evidence type="ECO:0000256" key="19">
    <source>
        <dbReference type="PIRNR" id="PIRNR000006"/>
    </source>
</evidence>
<dbReference type="NCBIfam" id="TIGR00782">
    <property type="entry name" value="ccoP"/>
    <property type="match status" value="1"/>
</dbReference>
<dbReference type="GO" id="GO:1902600">
    <property type="term" value="P:proton transmembrane transport"/>
    <property type="evidence" value="ECO:0007669"/>
    <property type="project" value="UniProtKB-KW"/>
</dbReference>
<dbReference type="GO" id="GO:0005886">
    <property type="term" value="C:plasma membrane"/>
    <property type="evidence" value="ECO:0007669"/>
    <property type="project" value="UniProtKB-SubCell"/>
</dbReference>
<comment type="function">
    <text evidence="19">C-type cytochrome. Part of the cbb3-type cytochrome c oxidase complex.</text>
</comment>
<feature type="binding site" description="covalent" evidence="21">
    <location>
        <position position="146"/>
    </location>
    <ligand>
        <name>heme c</name>
        <dbReference type="ChEBI" id="CHEBI:61717"/>
        <label>1</label>
    </ligand>
</feature>
<keyword evidence="9 23" id="KW-0812">Transmembrane</keyword>
<evidence type="ECO:0000313" key="26">
    <source>
        <dbReference type="Proteomes" id="UP000474565"/>
    </source>
</evidence>
<feature type="binding site" description="axial binding residue" evidence="20">
    <location>
        <position position="236"/>
    </location>
    <ligand>
        <name>heme c</name>
        <dbReference type="ChEBI" id="CHEBI:61717"/>
        <label>2</label>
    </ligand>
    <ligandPart>
        <name>Fe</name>
        <dbReference type="ChEBI" id="CHEBI:18248"/>
    </ligandPart>
</feature>
<evidence type="ECO:0000256" key="16">
    <source>
        <dbReference type="ARBA" id="ARBA00023004"/>
    </source>
</evidence>
<feature type="transmembrane region" description="Helical" evidence="23">
    <location>
        <begin position="7"/>
        <end position="29"/>
    </location>
</feature>
<dbReference type="AlphaFoldDB" id="A0A6L8MD31"/>
<evidence type="ECO:0000259" key="24">
    <source>
        <dbReference type="PROSITE" id="PS51007"/>
    </source>
</evidence>
<dbReference type="RefSeq" id="WP_161017995.1">
    <property type="nucleotide sequence ID" value="NZ_WWCP01000001.1"/>
</dbReference>
<keyword evidence="18 19" id="KW-0472">Membrane</keyword>
<gene>
    <name evidence="25" type="primary">ccoP</name>
    <name evidence="25" type="ORF">GTP44_01270</name>
</gene>
<dbReference type="InterPro" id="IPR032858">
    <property type="entry name" value="CcoP_N"/>
</dbReference>
<sequence>MADFTNGFWDIYIAALTLLGIIGCGILLYSQSKVKVAKTADGKTGTTGHVWDEDLTELNTPMPRWWMWLFYITIIFSLAYLFLYPGLGSYVGKLGWKSSGQYEQELQKADAEYGPLFAQFQQQDLKAVAADPQAHAIGERLFLTYCAQCHGSDARGNKGFPNLTDKDWLFGGAPETIKETILHGRSGMMPPMGAAVGGDKEVEAVAHYVLSLSKSTHDPIKAVFGKEKFAACMACHGADAKGNQALGAPNLTDKIWLFGGSVDTIKETINKGRTATMPAFADFLGEAKVHVLAAYVWSLSNDTKAVPEVSPAASAATPTDPPIAETK</sequence>
<dbReference type="GO" id="GO:0009055">
    <property type="term" value="F:electron transfer activity"/>
    <property type="evidence" value="ECO:0007669"/>
    <property type="project" value="InterPro"/>
</dbReference>
<reference evidence="25 26" key="1">
    <citation type="submission" date="2019-12" db="EMBL/GenBank/DDBJ databases">
        <title>Novel species isolated from a subtropical stream in China.</title>
        <authorList>
            <person name="Lu H."/>
        </authorList>
    </citation>
    <scope>NUCLEOTIDE SEQUENCE [LARGE SCALE GENOMIC DNA]</scope>
    <source>
        <strain evidence="25 26">FT50W</strain>
    </source>
</reference>
<proteinExistence type="inferred from homology"/>
<dbReference type="PANTHER" id="PTHR33751:SF1">
    <property type="entry name" value="CBB3-TYPE CYTOCHROME C OXIDASE SUBUNIT FIXP"/>
    <property type="match status" value="1"/>
</dbReference>
<evidence type="ECO:0000256" key="8">
    <source>
        <dbReference type="ARBA" id="ARBA00022660"/>
    </source>
</evidence>
<evidence type="ECO:0000256" key="18">
    <source>
        <dbReference type="ARBA" id="ARBA00023136"/>
    </source>
</evidence>
<evidence type="ECO:0000256" key="12">
    <source>
        <dbReference type="ARBA" id="ARBA00022781"/>
    </source>
</evidence>
<keyword evidence="12 19" id="KW-0375">Hydrogen ion transport</keyword>
<dbReference type="GO" id="GO:0020037">
    <property type="term" value="F:heme binding"/>
    <property type="evidence" value="ECO:0007669"/>
    <property type="project" value="InterPro"/>
</dbReference>
<dbReference type="EMBL" id="WWCP01000001">
    <property type="protein sequence ID" value="MYM80590.1"/>
    <property type="molecule type" value="Genomic_DNA"/>
</dbReference>
<keyword evidence="6 19" id="KW-0997">Cell inner membrane</keyword>
<evidence type="ECO:0000256" key="13">
    <source>
        <dbReference type="ARBA" id="ARBA00022982"/>
    </source>
</evidence>
<keyword evidence="10 19" id="KW-0479">Metal-binding</keyword>
<evidence type="ECO:0000256" key="23">
    <source>
        <dbReference type="SAM" id="Phobius"/>
    </source>
</evidence>
<dbReference type="InterPro" id="IPR038414">
    <property type="entry name" value="CcoP_N_sf"/>
</dbReference>
<organism evidence="25 26">
    <name type="scientific">Duganella lactea</name>
    <dbReference type="NCBI Taxonomy" id="2692173"/>
    <lineage>
        <taxon>Bacteria</taxon>
        <taxon>Pseudomonadati</taxon>
        <taxon>Pseudomonadota</taxon>
        <taxon>Betaproteobacteria</taxon>
        <taxon>Burkholderiales</taxon>
        <taxon>Oxalobacteraceae</taxon>
        <taxon>Telluria group</taxon>
        <taxon>Duganella</taxon>
    </lineage>
</organism>
<feature type="binding site" description="axial binding residue" evidence="20">
    <location>
        <position position="277"/>
    </location>
    <ligand>
        <name>heme c</name>
        <dbReference type="ChEBI" id="CHEBI:61717"/>
        <label>1</label>
    </ligand>
    <ligandPart>
        <name>Fe</name>
        <dbReference type="ChEBI" id="CHEBI:18248"/>
    </ligandPart>
</feature>
<dbReference type="SUPFAM" id="SSF46626">
    <property type="entry name" value="Cytochrome c"/>
    <property type="match status" value="2"/>
</dbReference>
<evidence type="ECO:0000256" key="22">
    <source>
        <dbReference type="SAM" id="MobiDB-lite"/>
    </source>
</evidence>
<evidence type="ECO:0000256" key="7">
    <source>
        <dbReference type="ARBA" id="ARBA00022617"/>
    </source>
</evidence>
<evidence type="ECO:0000256" key="10">
    <source>
        <dbReference type="ARBA" id="ARBA00022723"/>
    </source>
</evidence>
<evidence type="ECO:0000256" key="6">
    <source>
        <dbReference type="ARBA" id="ARBA00022519"/>
    </source>
</evidence>
<protein>
    <recommendedName>
        <fullName evidence="19">Cbb3-type cytochrome c oxidase subunit</fullName>
    </recommendedName>
</protein>
<feature type="binding site" description="axial binding residue" evidence="20">
    <location>
        <position position="189"/>
    </location>
    <ligand>
        <name>heme c</name>
        <dbReference type="ChEBI" id="CHEBI:61717"/>
        <label>2</label>
    </ligand>
    <ligandPart>
        <name>Fe</name>
        <dbReference type="ChEBI" id="CHEBI:18248"/>
    </ligandPart>
</feature>
<evidence type="ECO:0000256" key="17">
    <source>
        <dbReference type="ARBA" id="ARBA00023065"/>
    </source>
</evidence>
<dbReference type="Gene3D" id="1.10.760.10">
    <property type="entry name" value="Cytochrome c-like domain"/>
    <property type="match status" value="2"/>
</dbReference>